<protein>
    <submittedName>
        <fullName evidence="2">Cupin domain-containing protein</fullName>
    </submittedName>
</protein>
<dbReference type="Pfam" id="PF07883">
    <property type="entry name" value="Cupin_2"/>
    <property type="match status" value="1"/>
</dbReference>
<name>A0ABW0GN72_9MICO</name>
<evidence type="ECO:0000259" key="1">
    <source>
        <dbReference type="Pfam" id="PF07883"/>
    </source>
</evidence>
<dbReference type="InterPro" id="IPR011051">
    <property type="entry name" value="RmlC_Cupin_sf"/>
</dbReference>
<dbReference type="Gene3D" id="2.60.120.10">
    <property type="entry name" value="Jelly Rolls"/>
    <property type="match status" value="1"/>
</dbReference>
<dbReference type="SUPFAM" id="SSF51182">
    <property type="entry name" value="RmlC-like cupins"/>
    <property type="match status" value="1"/>
</dbReference>
<evidence type="ECO:0000313" key="2">
    <source>
        <dbReference type="EMBL" id="MFC5381415.1"/>
    </source>
</evidence>
<feature type="domain" description="Cupin type-2" evidence="1">
    <location>
        <begin position="49"/>
        <end position="115"/>
    </location>
</feature>
<dbReference type="InterPro" id="IPR013096">
    <property type="entry name" value="Cupin_2"/>
</dbReference>
<dbReference type="InterPro" id="IPR014710">
    <property type="entry name" value="RmlC-like_jellyroll"/>
</dbReference>
<keyword evidence="3" id="KW-1185">Reference proteome</keyword>
<proteinExistence type="predicted"/>
<sequence>MSDTSPTDLDTTFLRSARQRGGVDLDGFLVHELVPATATGGRLAVVDHVLPPRSLASPWHVHARTVEISVVVQGTVGVRIGDEEMTAGPGDVVHKPAGVWHAFWNPGEEQARLVELITPAGFERFFWDLAKSVGAQGSDLDRIAEVAAEHDIVVDPTSVEWLVSRYGLEG</sequence>
<gene>
    <name evidence="2" type="ORF">ACFPJ6_11480</name>
</gene>
<dbReference type="PANTHER" id="PTHR36440">
    <property type="entry name" value="PUTATIVE (AFU_ORTHOLOGUE AFUA_8G07350)-RELATED"/>
    <property type="match status" value="1"/>
</dbReference>
<dbReference type="InterPro" id="IPR053146">
    <property type="entry name" value="QDO-like"/>
</dbReference>
<organism evidence="2 3">
    <name type="scientific">Aquipuribacter nitratireducens</name>
    <dbReference type="NCBI Taxonomy" id="650104"/>
    <lineage>
        <taxon>Bacteria</taxon>
        <taxon>Bacillati</taxon>
        <taxon>Actinomycetota</taxon>
        <taxon>Actinomycetes</taxon>
        <taxon>Micrococcales</taxon>
        <taxon>Intrasporangiaceae</taxon>
        <taxon>Aquipuribacter</taxon>
    </lineage>
</organism>
<reference evidence="3" key="1">
    <citation type="journal article" date="2019" name="Int. J. Syst. Evol. Microbiol.">
        <title>The Global Catalogue of Microorganisms (GCM) 10K type strain sequencing project: providing services to taxonomists for standard genome sequencing and annotation.</title>
        <authorList>
            <consortium name="The Broad Institute Genomics Platform"/>
            <consortium name="The Broad Institute Genome Sequencing Center for Infectious Disease"/>
            <person name="Wu L."/>
            <person name="Ma J."/>
        </authorList>
    </citation>
    <scope>NUCLEOTIDE SEQUENCE [LARGE SCALE GENOMIC DNA]</scope>
    <source>
        <strain evidence="3">CCUG 43114</strain>
    </source>
</reference>
<dbReference type="Proteomes" id="UP001596122">
    <property type="component" value="Unassembled WGS sequence"/>
</dbReference>
<dbReference type="PANTHER" id="PTHR36440:SF1">
    <property type="entry name" value="PUTATIVE (AFU_ORTHOLOGUE AFUA_8G07350)-RELATED"/>
    <property type="match status" value="1"/>
</dbReference>
<dbReference type="RefSeq" id="WP_340269302.1">
    <property type="nucleotide sequence ID" value="NZ_JBBEOG010000004.1"/>
</dbReference>
<accession>A0ABW0GN72</accession>
<comment type="caution">
    <text evidence="2">The sequence shown here is derived from an EMBL/GenBank/DDBJ whole genome shotgun (WGS) entry which is preliminary data.</text>
</comment>
<evidence type="ECO:0000313" key="3">
    <source>
        <dbReference type="Proteomes" id="UP001596122"/>
    </source>
</evidence>
<dbReference type="EMBL" id="JBHSLD010000009">
    <property type="protein sequence ID" value="MFC5381415.1"/>
    <property type="molecule type" value="Genomic_DNA"/>
</dbReference>